<protein>
    <submittedName>
        <fullName evidence="1">Uncharacterized protein</fullName>
    </submittedName>
</protein>
<dbReference type="Proteomes" id="UP001055091">
    <property type="component" value="Unassembled WGS sequence"/>
</dbReference>
<sequence>MAGIPRMRTIQQCAAYFKEQDPGSSVGEWCIRQMVNRGEIPVVRSGRKILINLDTLIEYLSGEETEAGKKVNECDTEMGNN</sequence>
<organism evidence="1 2">
    <name type="scientific">Hungatella hathewayi</name>
    <dbReference type="NCBI Taxonomy" id="154046"/>
    <lineage>
        <taxon>Bacteria</taxon>
        <taxon>Bacillati</taxon>
        <taxon>Bacillota</taxon>
        <taxon>Clostridia</taxon>
        <taxon>Lachnospirales</taxon>
        <taxon>Lachnospiraceae</taxon>
        <taxon>Hungatella</taxon>
    </lineage>
</organism>
<reference evidence="1" key="1">
    <citation type="submission" date="2022-01" db="EMBL/GenBank/DDBJ databases">
        <title>Novel bile acid biosynthetic pathways are enriched in the microbiome of centenarians.</title>
        <authorList>
            <person name="Sato Y."/>
            <person name="Atarashi K."/>
            <person name="Plichta R.D."/>
            <person name="Arai Y."/>
            <person name="Sasajima S."/>
            <person name="Kearney M.S."/>
            <person name="Suda W."/>
            <person name="Takeshita K."/>
            <person name="Sasaki T."/>
            <person name="Okamoto S."/>
            <person name="Skelly N.A."/>
            <person name="Okamura Y."/>
            <person name="Vlamakis H."/>
            <person name="Li Y."/>
            <person name="Tanoue T."/>
            <person name="Takei H."/>
            <person name="Nittono H."/>
            <person name="Narushima S."/>
            <person name="Irie J."/>
            <person name="Itoh H."/>
            <person name="Moriya K."/>
            <person name="Sugiura Y."/>
            <person name="Suematsu M."/>
            <person name="Moritoki N."/>
            <person name="Shibata S."/>
            <person name="Littman R.D."/>
            <person name="Fischbach A.M."/>
            <person name="Uwamino Y."/>
            <person name="Inoue T."/>
            <person name="Honda A."/>
            <person name="Hattori M."/>
            <person name="Murai T."/>
            <person name="Xavier J.R."/>
            <person name="Hirose N."/>
            <person name="Honda K."/>
        </authorList>
    </citation>
    <scope>NUCLEOTIDE SEQUENCE</scope>
    <source>
        <strain evidence="1">CE91-St55</strain>
    </source>
</reference>
<gene>
    <name evidence="1" type="ORF">CE91St55_48050</name>
</gene>
<proteinExistence type="predicted"/>
<dbReference type="EMBL" id="BQNJ01000002">
    <property type="protein sequence ID" value="GKH02824.1"/>
    <property type="molecule type" value="Genomic_DNA"/>
</dbReference>
<evidence type="ECO:0000313" key="2">
    <source>
        <dbReference type="Proteomes" id="UP001055091"/>
    </source>
</evidence>
<dbReference type="AlphaFoldDB" id="A0AA37JKE2"/>
<accession>A0AA37JKE2</accession>
<name>A0AA37JKE2_9FIRM</name>
<evidence type="ECO:0000313" key="1">
    <source>
        <dbReference type="EMBL" id="GKH02824.1"/>
    </source>
</evidence>
<comment type="caution">
    <text evidence="1">The sequence shown here is derived from an EMBL/GenBank/DDBJ whole genome shotgun (WGS) entry which is preliminary data.</text>
</comment>
<dbReference type="RefSeq" id="WP_118040158.1">
    <property type="nucleotide sequence ID" value="NZ_BQNJ01000002.1"/>
</dbReference>